<protein>
    <recommendedName>
        <fullName evidence="3">Anaphase-promoting complex subunit 4 WD40 domain-containing protein</fullName>
    </recommendedName>
</protein>
<dbReference type="SUPFAM" id="SSF50978">
    <property type="entry name" value="WD40 repeat-like"/>
    <property type="match status" value="1"/>
</dbReference>
<proteinExistence type="predicted"/>
<dbReference type="InterPro" id="IPR036322">
    <property type="entry name" value="WD40_repeat_dom_sf"/>
</dbReference>
<evidence type="ECO:0000313" key="2">
    <source>
        <dbReference type="EMBL" id="CAE0367733.1"/>
    </source>
</evidence>
<reference evidence="2" key="1">
    <citation type="submission" date="2021-01" db="EMBL/GenBank/DDBJ databases">
        <authorList>
            <person name="Corre E."/>
            <person name="Pelletier E."/>
            <person name="Niang G."/>
            <person name="Scheremetjew M."/>
            <person name="Finn R."/>
            <person name="Kale V."/>
            <person name="Holt S."/>
            <person name="Cochrane G."/>
            <person name="Meng A."/>
            <person name="Brown T."/>
            <person name="Cohen L."/>
        </authorList>
    </citation>
    <scope>NUCLEOTIDE SEQUENCE</scope>
    <source>
        <strain evidence="2">CCMP1510</strain>
    </source>
</reference>
<name>A0A7S3JX73_9STRA</name>
<dbReference type="AlphaFoldDB" id="A0A7S3JX73"/>
<organism evidence="2">
    <name type="scientific">Aureoumbra lagunensis</name>
    <dbReference type="NCBI Taxonomy" id="44058"/>
    <lineage>
        <taxon>Eukaryota</taxon>
        <taxon>Sar</taxon>
        <taxon>Stramenopiles</taxon>
        <taxon>Ochrophyta</taxon>
        <taxon>Pelagophyceae</taxon>
        <taxon>Pelagomonadales</taxon>
        <taxon>Aureoumbra</taxon>
    </lineage>
</organism>
<evidence type="ECO:0008006" key="3">
    <source>
        <dbReference type="Google" id="ProtNLM"/>
    </source>
</evidence>
<evidence type="ECO:0000256" key="1">
    <source>
        <dbReference type="SAM" id="SignalP"/>
    </source>
</evidence>
<dbReference type="Gene3D" id="2.130.10.10">
    <property type="entry name" value="YVTN repeat-like/Quinoprotein amine dehydrogenase"/>
    <property type="match status" value="1"/>
</dbReference>
<sequence>MNITSILLFSLLFYPNEIFSLLEWRNVYIGKGRMPCCVIETKTKQSILVGTSSGDIIQVEDDLVKPLVSTRSAPIWSLQHLQNDDGFVFGDASGKLYVYREQRLISSSERLSGWVRAIAVDMNDNIYAVGCNIVTKFDRNLNALKEFDAGPSTAKEESWRRHDVTAISLCRNRLFCGLVDGSLREFDLDTGFMSYRMAKKKGSRIIAILRISNHRFLSVARDGGLMSFSTSSLQQHQFHSSVSDNTPLTAVTSVRNLCAFGTARGSLFFIEQDTLTSSFDDQEHDPFLSNTQKTAAISSLTAAQLDDGNLVFAATKSDGYLSVAIKQQEKEYSVIK</sequence>
<dbReference type="InterPro" id="IPR015943">
    <property type="entry name" value="WD40/YVTN_repeat-like_dom_sf"/>
</dbReference>
<accession>A0A7S3JX73</accession>
<gene>
    <name evidence="2" type="ORF">ALAG00032_LOCUS8490</name>
</gene>
<feature type="chain" id="PRO_5031394646" description="Anaphase-promoting complex subunit 4 WD40 domain-containing protein" evidence="1">
    <location>
        <begin position="21"/>
        <end position="336"/>
    </location>
</feature>
<feature type="signal peptide" evidence="1">
    <location>
        <begin position="1"/>
        <end position="20"/>
    </location>
</feature>
<keyword evidence="1" id="KW-0732">Signal</keyword>
<dbReference type="EMBL" id="HBIJ01012504">
    <property type="protein sequence ID" value="CAE0367733.1"/>
    <property type="molecule type" value="Transcribed_RNA"/>
</dbReference>